<evidence type="ECO:0000256" key="4">
    <source>
        <dbReference type="SAM" id="MobiDB-lite"/>
    </source>
</evidence>
<feature type="compositionally biased region" description="Polar residues" evidence="4">
    <location>
        <begin position="1"/>
        <end position="25"/>
    </location>
</feature>
<evidence type="ECO:0000259" key="5">
    <source>
        <dbReference type="Pfam" id="PF04153"/>
    </source>
</evidence>
<evidence type="ECO:0000256" key="1">
    <source>
        <dbReference type="ARBA" id="ARBA00007682"/>
    </source>
</evidence>
<gene>
    <name evidence="6" type="primary">CNOT2</name>
    <name evidence="6" type="ORF">T12_9870</name>
</gene>
<accession>A0A0V0ZCT8</accession>
<keyword evidence="3" id="KW-0804">Transcription</keyword>
<dbReference type="Pfam" id="PF04153">
    <property type="entry name" value="NOT2_3_5_C"/>
    <property type="match status" value="1"/>
</dbReference>
<feature type="compositionally biased region" description="Polar residues" evidence="4">
    <location>
        <begin position="69"/>
        <end position="87"/>
    </location>
</feature>
<sequence>MNSAPLENSETSSEAPSDYRNSNTESDVEKEMEESLAINQIDFRIYEDISALPSVIDSNLNKEEKDCHQLNSSQMEEQPAGSSSEGNFQGDETFVKKIINDNKCPSTERTDSNVSADNSRINCGQFDMKTLATLLKSLRKADPFLQSLFVGYDVTKLDSNLVYINGKLRSLPIAPLPLRGGDIEIPSEYLISSQVNSRLPSLNMSRYNEDLLFYMFYTFLGDTLQMSAAAELFRRNWRYHLYMQRWLFPESTVFSVHDSQRIERGTCLIFEPLEWRKIQKRMELIHLNEETQLQTLVMDYQ</sequence>
<evidence type="ECO:0000313" key="6">
    <source>
        <dbReference type="EMBL" id="KRY10340.1"/>
    </source>
</evidence>
<keyword evidence="7" id="KW-1185">Reference proteome</keyword>
<dbReference type="InterPro" id="IPR007282">
    <property type="entry name" value="NOT2/3/5_C"/>
</dbReference>
<dbReference type="InterPro" id="IPR040168">
    <property type="entry name" value="Not2/3/5"/>
</dbReference>
<evidence type="ECO:0000256" key="2">
    <source>
        <dbReference type="ARBA" id="ARBA00023015"/>
    </source>
</evidence>
<dbReference type="EMBL" id="JYDQ01000235">
    <property type="protein sequence ID" value="KRY10340.1"/>
    <property type="molecule type" value="Genomic_DNA"/>
</dbReference>
<evidence type="ECO:0000313" key="7">
    <source>
        <dbReference type="Proteomes" id="UP000054783"/>
    </source>
</evidence>
<dbReference type="STRING" id="990121.A0A0V0ZCT8"/>
<dbReference type="OrthoDB" id="25391at2759"/>
<dbReference type="InterPro" id="IPR038635">
    <property type="entry name" value="CCR4-NOT_su2/3/5_C_sf"/>
</dbReference>
<dbReference type="AlphaFoldDB" id="A0A0V0ZCT8"/>
<comment type="similarity">
    <text evidence="1">Belongs to the CNOT2/3/5 family.</text>
</comment>
<dbReference type="Proteomes" id="UP000054783">
    <property type="component" value="Unassembled WGS sequence"/>
</dbReference>
<dbReference type="Gene3D" id="2.30.30.1020">
    <property type="entry name" value="CCR4-NOT complex subunit 2/3/5, C-terminal domain"/>
    <property type="match status" value="1"/>
</dbReference>
<dbReference type="PANTHER" id="PTHR23326">
    <property type="entry name" value="CCR4 NOT-RELATED"/>
    <property type="match status" value="1"/>
</dbReference>
<comment type="caution">
    <text evidence="6">The sequence shown here is derived from an EMBL/GenBank/DDBJ whole genome shotgun (WGS) entry which is preliminary data.</text>
</comment>
<feature type="region of interest" description="Disordered" evidence="4">
    <location>
        <begin position="66"/>
        <end position="88"/>
    </location>
</feature>
<dbReference type="GO" id="GO:2000036">
    <property type="term" value="P:regulation of stem cell population maintenance"/>
    <property type="evidence" value="ECO:0007669"/>
    <property type="project" value="UniProtKB-ARBA"/>
</dbReference>
<name>A0A0V0ZCT8_9BILA</name>
<dbReference type="GO" id="GO:0006355">
    <property type="term" value="P:regulation of DNA-templated transcription"/>
    <property type="evidence" value="ECO:0007669"/>
    <property type="project" value="InterPro"/>
</dbReference>
<evidence type="ECO:0000256" key="3">
    <source>
        <dbReference type="ARBA" id="ARBA00023163"/>
    </source>
</evidence>
<proteinExistence type="inferred from homology"/>
<protein>
    <submittedName>
        <fullName evidence="6">CCR4-NOT transcription complex subunit 2</fullName>
    </submittedName>
</protein>
<organism evidence="6 7">
    <name type="scientific">Trichinella patagoniensis</name>
    <dbReference type="NCBI Taxonomy" id="990121"/>
    <lineage>
        <taxon>Eukaryota</taxon>
        <taxon>Metazoa</taxon>
        <taxon>Ecdysozoa</taxon>
        <taxon>Nematoda</taxon>
        <taxon>Enoplea</taxon>
        <taxon>Dorylaimia</taxon>
        <taxon>Trichinellida</taxon>
        <taxon>Trichinellidae</taxon>
        <taxon>Trichinella</taxon>
    </lineage>
</organism>
<keyword evidence="2" id="KW-0805">Transcription regulation</keyword>
<reference evidence="6 7" key="1">
    <citation type="submission" date="2015-01" db="EMBL/GenBank/DDBJ databases">
        <title>Evolution of Trichinella species and genotypes.</title>
        <authorList>
            <person name="Korhonen P.K."/>
            <person name="Edoardo P."/>
            <person name="Giuseppe L.R."/>
            <person name="Gasser R.B."/>
        </authorList>
    </citation>
    <scope>NUCLEOTIDE SEQUENCE [LARGE SCALE GENOMIC DNA]</scope>
    <source>
        <strain evidence="6">ISS2496</strain>
    </source>
</reference>
<dbReference type="GO" id="GO:0030015">
    <property type="term" value="C:CCR4-NOT core complex"/>
    <property type="evidence" value="ECO:0007669"/>
    <property type="project" value="InterPro"/>
</dbReference>
<feature type="region of interest" description="Disordered" evidence="4">
    <location>
        <begin position="1"/>
        <end position="33"/>
    </location>
</feature>
<feature type="domain" description="NOT2/NOT3/NOT5 C-terminal" evidence="5">
    <location>
        <begin position="183"/>
        <end position="282"/>
    </location>
</feature>